<dbReference type="EMBL" id="KQ085984">
    <property type="protein sequence ID" value="KLO12148.1"/>
    <property type="molecule type" value="Genomic_DNA"/>
</dbReference>
<keyword evidence="3" id="KW-1185">Reference proteome</keyword>
<sequence length="705" mass="81188">MPRDIPRTSTPDAESYGSGRSRSNITSSQTNASDGSTDPSGSSQRRGSRIGLRLSFSQIGSEVGSIWMKATPRGFHSARQIANEIRRLRGHANTSIYERHRRFNDSDKSCPNYNKLVPLCMHLVTFPRRASDAEERRTVDRDISKLFVEDPIVYQNFQQCKNDIASNNKRKDVSSFERPDPSDIENARSRWSRLIGYNSFGDYDSKSMELNRDELKDSISNYPYAVIDYLPFVLASEMQGKDLELLQEVWDHFLSCVVDSGYPTSMNSMDSCFKNIVSSGKPLSKFASPSQLKSIASYLVEHQYEAPFILSSFFAVPDIEFDSKASTYGVKFVYPVPFGDWDLATASSYAIHFLNNKVFIAEPEKYLRSDAPELPKNTVFLDSRWMMLYRIVYGAVSNYRRAKGKHLNRFHHDLGRLVDDVIMVFMYVDADRKYTIGKALSNFFISQSVDIDRYYKIEILQFYENDIEYSRSVINRARFQTHIQIPGGIYELTFIPQFRNVPYLRRFLIGGKCFITADDLPEPIAHIWNPWNPESMNDDLAVDTMLLDGHVLTLLYIDSETHSFDCTGHYPILAGYEMGTREPLYIAVARRKIGSPWYFTTVKDGVSLVEYTDEVGEEHVELDFFVLALRHDPTDIQPPPYSHLRKGAKDPTGPVYWLKYWPHKDFQHTHREVPNDDRILEPFLNALRERKRTEQSLVELLSGFD</sequence>
<evidence type="ECO:0000313" key="2">
    <source>
        <dbReference type="EMBL" id="KLO12148.1"/>
    </source>
</evidence>
<evidence type="ECO:0000313" key="3">
    <source>
        <dbReference type="Proteomes" id="UP000053477"/>
    </source>
</evidence>
<dbReference type="AlphaFoldDB" id="A0A0H2RRR2"/>
<gene>
    <name evidence="2" type="ORF">SCHPADRAFT_998369</name>
</gene>
<evidence type="ECO:0000256" key="1">
    <source>
        <dbReference type="SAM" id="MobiDB-lite"/>
    </source>
</evidence>
<name>A0A0H2RRR2_9AGAM</name>
<proteinExistence type="predicted"/>
<dbReference type="Proteomes" id="UP000053477">
    <property type="component" value="Unassembled WGS sequence"/>
</dbReference>
<protein>
    <submittedName>
        <fullName evidence="2">Uncharacterized protein</fullName>
    </submittedName>
</protein>
<dbReference type="InParanoid" id="A0A0H2RRR2"/>
<reference evidence="2 3" key="1">
    <citation type="submission" date="2015-04" db="EMBL/GenBank/DDBJ databases">
        <title>Complete genome sequence of Schizopora paradoxa KUC8140, a cosmopolitan wood degrader in East Asia.</title>
        <authorList>
            <consortium name="DOE Joint Genome Institute"/>
            <person name="Min B."/>
            <person name="Park H."/>
            <person name="Jang Y."/>
            <person name="Kim J.-J."/>
            <person name="Kim K.H."/>
            <person name="Pangilinan J."/>
            <person name="Lipzen A."/>
            <person name="Riley R."/>
            <person name="Grigoriev I.V."/>
            <person name="Spatafora J.W."/>
            <person name="Choi I.-G."/>
        </authorList>
    </citation>
    <scope>NUCLEOTIDE SEQUENCE [LARGE SCALE GENOMIC DNA]</scope>
    <source>
        <strain evidence="2 3">KUC8140</strain>
    </source>
</reference>
<feature type="region of interest" description="Disordered" evidence="1">
    <location>
        <begin position="1"/>
        <end position="50"/>
    </location>
</feature>
<feature type="compositionally biased region" description="Low complexity" evidence="1">
    <location>
        <begin position="40"/>
        <end position="50"/>
    </location>
</feature>
<organism evidence="2 3">
    <name type="scientific">Schizopora paradoxa</name>
    <dbReference type="NCBI Taxonomy" id="27342"/>
    <lineage>
        <taxon>Eukaryota</taxon>
        <taxon>Fungi</taxon>
        <taxon>Dikarya</taxon>
        <taxon>Basidiomycota</taxon>
        <taxon>Agaricomycotina</taxon>
        <taxon>Agaricomycetes</taxon>
        <taxon>Hymenochaetales</taxon>
        <taxon>Schizoporaceae</taxon>
        <taxon>Schizopora</taxon>
    </lineage>
</organism>
<feature type="compositionally biased region" description="Polar residues" evidence="1">
    <location>
        <begin position="7"/>
        <end position="39"/>
    </location>
</feature>
<accession>A0A0H2RRR2</accession>